<accession>A0AAD5S136</accession>
<gene>
    <name evidence="2" type="ORF">HK097_004820</name>
</gene>
<keyword evidence="3" id="KW-1185">Reference proteome</keyword>
<dbReference type="AlphaFoldDB" id="A0AAD5S136"/>
<feature type="coiled-coil region" evidence="1">
    <location>
        <begin position="95"/>
        <end position="122"/>
    </location>
</feature>
<name>A0AAD5S136_9FUNG</name>
<protein>
    <submittedName>
        <fullName evidence="2">Uncharacterized protein</fullName>
    </submittedName>
</protein>
<dbReference type="EMBL" id="JADGJD010002279">
    <property type="protein sequence ID" value="KAJ3033504.1"/>
    <property type="molecule type" value="Genomic_DNA"/>
</dbReference>
<evidence type="ECO:0000256" key="1">
    <source>
        <dbReference type="SAM" id="Coils"/>
    </source>
</evidence>
<reference evidence="2" key="1">
    <citation type="submission" date="2020-05" db="EMBL/GenBank/DDBJ databases">
        <title>Phylogenomic resolution of chytrid fungi.</title>
        <authorList>
            <person name="Stajich J.E."/>
            <person name="Amses K."/>
            <person name="Simmons R."/>
            <person name="Seto K."/>
            <person name="Myers J."/>
            <person name="Bonds A."/>
            <person name="Quandt C.A."/>
            <person name="Barry K."/>
            <person name="Liu P."/>
            <person name="Grigoriev I."/>
            <person name="Longcore J.E."/>
            <person name="James T.Y."/>
        </authorList>
    </citation>
    <scope>NUCLEOTIDE SEQUENCE</scope>
    <source>
        <strain evidence="2">JEL0318</strain>
    </source>
</reference>
<proteinExistence type="predicted"/>
<comment type="caution">
    <text evidence="2">The sequence shown here is derived from an EMBL/GenBank/DDBJ whole genome shotgun (WGS) entry which is preliminary data.</text>
</comment>
<organism evidence="2 3">
    <name type="scientific">Rhizophlyctis rosea</name>
    <dbReference type="NCBI Taxonomy" id="64517"/>
    <lineage>
        <taxon>Eukaryota</taxon>
        <taxon>Fungi</taxon>
        <taxon>Fungi incertae sedis</taxon>
        <taxon>Chytridiomycota</taxon>
        <taxon>Chytridiomycota incertae sedis</taxon>
        <taxon>Chytridiomycetes</taxon>
        <taxon>Rhizophlyctidales</taxon>
        <taxon>Rhizophlyctidaceae</taxon>
        <taxon>Rhizophlyctis</taxon>
    </lineage>
</organism>
<evidence type="ECO:0000313" key="3">
    <source>
        <dbReference type="Proteomes" id="UP001212841"/>
    </source>
</evidence>
<evidence type="ECO:0000313" key="2">
    <source>
        <dbReference type="EMBL" id="KAJ3033504.1"/>
    </source>
</evidence>
<sequence>MPPKRITALLANIFDLAPQKSLSPARSASTTLGLDPEFSRLLESGPLEDVLSSRPYHPAERLDPFEELLLSADQYVALFECNRGEQAGEGSVEQVKELERIFKELLEDAEKAQTTLQTSRQKTIQTLITHLKRTIAYRITYLTLAHQKDITRVRRACRARLDDVLVEVVHEAKKTRLGSRQRAKTSHRDLLKEYEEKIFEMKKESRKKADVISKLRTSIAKAQYTLKKNGILETDSYQIINDERIPASETIDYYQTSISQREEKIKHLIERLTGTSHPYSPSPSPND</sequence>
<keyword evidence="1" id="KW-0175">Coiled coil</keyword>
<dbReference type="Proteomes" id="UP001212841">
    <property type="component" value="Unassembled WGS sequence"/>
</dbReference>